<dbReference type="InterPro" id="IPR036775">
    <property type="entry name" value="DNA_pol_Y-fam_lit_finger_sf"/>
</dbReference>
<dbReference type="GO" id="GO:0003887">
    <property type="term" value="F:DNA-directed DNA polymerase activity"/>
    <property type="evidence" value="ECO:0007669"/>
    <property type="project" value="TreeGrafter"/>
</dbReference>
<dbReference type="GO" id="GO:0070987">
    <property type="term" value="P:error-free translesion synthesis"/>
    <property type="evidence" value="ECO:0007669"/>
    <property type="project" value="UniProtKB-ARBA"/>
</dbReference>
<keyword evidence="2" id="KW-0808">Transferase</keyword>
<dbReference type="SUPFAM" id="SSF100879">
    <property type="entry name" value="Lesion bypass DNA polymerase (Y-family), little finger domain"/>
    <property type="match status" value="1"/>
</dbReference>
<dbReference type="GO" id="GO:0009314">
    <property type="term" value="P:response to radiation"/>
    <property type="evidence" value="ECO:0007669"/>
    <property type="project" value="TreeGrafter"/>
</dbReference>
<evidence type="ECO:0000256" key="1">
    <source>
        <dbReference type="ARBA" id="ARBA00004123"/>
    </source>
</evidence>
<keyword evidence="5" id="KW-0234">DNA repair</keyword>
<proteinExistence type="predicted"/>
<evidence type="ECO:0000313" key="8">
    <source>
        <dbReference type="EMBL" id="KAB8071419.1"/>
    </source>
</evidence>
<dbReference type="OrthoDB" id="5723at2759"/>
<feature type="domain" description="UmuC" evidence="7">
    <location>
        <begin position="60"/>
        <end position="293"/>
    </location>
</feature>
<sequence>MAPTQCSLPGQKADKHALQLSEGTPLSLICAIDLALHSRFTYRHLRCLGQSSTSSPLRVIALIDYDCFYAQCEAVRLGLVCGKSSSSPVMEFRYCTELYSQGTRTSTGDACRGSKREMPCPSLTTRPNQKGRRSQLGVQADVLQNMRKDKSALDPNCRESRTTFELIQRQPSLPAPLLERASVDEIFLDLSAQVYSLLFQRCPELSRAEHSNLHEQDWDDVTLSLGSEIASHLKGEIIKHLGYTCSAGIARNRSLAKLAAGHKKTNQHTVVRNCGIRTSVLAMYKFTKIRGLGKGLGLKVIHAFQTDEVSHLLLVSLARMQSVLGPEDGLWTYNIIRGVDFSEVTSRIHIQSMLSAKTSVPKITVDRAKKWPRIFVADLICRIEELSTEDHHVRPMTITLNHRHAQWWPCRSLSLRLSTFQVIRKLNKPFYSYFDTKVDTVDPKIRSGSESPLTEAALMIVDYVCPHCNEPIPAGRVLEHLNRHVAVNLSATQT</sequence>
<keyword evidence="4" id="KW-0227">DNA damage</keyword>
<evidence type="ECO:0000256" key="3">
    <source>
        <dbReference type="ARBA" id="ARBA00022723"/>
    </source>
</evidence>
<dbReference type="InterPro" id="IPR052230">
    <property type="entry name" value="DNA_polymerase_eta"/>
</dbReference>
<organism evidence="8 9">
    <name type="scientific">Aspergillus leporis</name>
    <dbReference type="NCBI Taxonomy" id="41062"/>
    <lineage>
        <taxon>Eukaryota</taxon>
        <taxon>Fungi</taxon>
        <taxon>Dikarya</taxon>
        <taxon>Ascomycota</taxon>
        <taxon>Pezizomycotina</taxon>
        <taxon>Eurotiomycetes</taxon>
        <taxon>Eurotiomycetidae</taxon>
        <taxon>Eurotiales</taxon>
        <taxon>Aspergillaceae</taxon>
        <taxon>Aspergillus</taxon>
        <taxon>Aspergillus subgen. Circumdati</taxon>
    </lineage>
</organism>
<name>A0A5N5WSX6_9EURO</name>
<dbReference type="GO" id="GO:0005657">
    <property type="term" value="C:replication fork"/>
    <property type="evidence" value="ECO:0007669"/>
    <property type="project" value="TreeGrafter"/>
</dbReference>
<dbReference type="InterPro" id="IPR001126">
    <property type="entry name" value="UmuC"/>
</dbReference>
<keyword evidence="6" id="KW-0539">Nucleus</keyword>
<keyword evidence="9" id="KW-1185">Reference proteome</keyword>
<dbReference type="GO" id="GO:0005634">
    <property type="term" value="C:nucleus"/>
    <property type="evidence" value="ECO:0007669"/>
    <property type="project" value="UniProtKB-SubCell"/>
</dbReference>
<evidence type="ECO:0000313" key="9">
    <source>
        <dbReference type="Proteomes" id="UP000326565"/>
    </source>
</evidence>
<dbReference type="Gene3D" id="3.30.70.270">
    <property type="match status" value="2"/>
</dbReference>
<dbReference type="GO" id="GO:0035861">
    <property type="term" value="C:site of double-strand break"/>
    <property type="evidence" value="ECO:0007669"/>
    <property type="project" value="TreeGrafter"/>
</dbReference>
<dbReference type="PANTHER" id="PTHR45873">
    <property type="entry name" value="DNA POLYMERASE ETA"/>
    <property type="match status" value="1"/>
</dbReference>
<dbReference type="PROSITE" id="PS50173">
    <property type="entry name" value="UMUC"/>
    <property type="match status" value="1"/>
</dbReference>
<dbReference type="GO" id="GO:0003684">
    <property type="term" value="F:damaged DNA binding"/>
    <property type="evidence" value="ECO:0007669"/>
    <property type="project" value="InterPro"/>
</dbReference>
<accession>A0A5N5WSX6</accession>
<dbReference type="Gene3D" id="3.30.1490.100">
    <property type="entry name" value="DNA polymerase, Y-family, little finger domain"/>
    <property type="match status" value="1"/>
</dbReference>
<dbReference type="Pfam" id="PF00817">
    <property type="entry name" value="IMS"/>
    <property type="match status" value="1"/>
</dbReference>
<dbReference type="AlphaFoldDB" id="A0A5N5WSX6"/>
<evidence type="ECO:0000256" key="5">
    <source>
        <dbReference type="ARBA" id="ARBA00023204"/>
    </source>
</evidence>
<dbReference type="Proteomes" id="UP000326565">
    <property type="component" value="Unassembled WGS sequence"/>
</dbReference>
<evidence type="ECO:0000256" key="4">
    <source>
        <dbReference type="ARBA" id="ARBA00022763"/>
    </source>
</evidence>
<dbReference type="EMBL" id="ML732273">
    <property type="protein sequence ID" value="KAB8071419.1"/>
    <property type="molecule type" value="Genomic_DNA"/>
</dbReference>
<dbReference type="InterPro" id="IPR043128">
    <property type="entry name" value="Rev_trsase/Diguanyl_cyclase"/>
</dbReference>
<reference evidence="8 9" key="1">
    <citation type="submission" date="2019-04" db="EMBL/GenBank/DDBJ databases">
        <title>Friends and foes A comparative genomics study of 23 Aspergillus species from section Flavi.</title>
        <authorList>
            <consortium name="DOE Joint Genome Institute"/>
            <person name="Kjaerbolling I."/>
            <person name="Vesth T."/>
            <person name="Frisvad J.C."/>
            <person name="Nybo J.L."/>
            <person name="Theobald S."/>
            <person name="Kildgaard S."/>
            <person name="Isbrandt T."/>
            <person name="Kuo A."/>
            <person name="Sato A."/>
            <person name="Lyhne E.K."/>
            <person name="Kogle M.E."/>
            <person name="Wiebenga A."/>
            <person name="Kun R.S."/>
            <person name="Lubbers R.J."/>
            <person name="Makela M.R."/>
            <person name="Barry K."/>
            <person name="Chovatia M."/>
            <person name="Clum A."/>
            <person name="Daum C."/>
            <person name="Haridas S."/>
            <person name="He G."/>
            <person name="LaButti K."/>
            <person name="Lipzen A."/>
            <person name="Mondo S."/>
            <person name="Riley R."/>
            <person name="Salamov A."/>
            <person name="Simmons B.A."/>
            <person name="Magnuson J.K."/>
            <person name="Henrissat B."/>
            <person name="Mortensen U.H."/>
            <person name="Larsen T.O."/>
            <person name="Devries R.P."/>
            <person name="Grigoriev I.V."/>
            <person name="Machida M."/>
            <person name="Baker S.E."/>
            <person name="Andersen M.R."/>
        </authorList>
    </citation>
    <scope>NUCLEOTIDE SEQUENCE [LARGE SCALE GENOMIC DNA]</scope>
    <source>
        <strain evidence="8 9">CBS 151.66</strain>
    </source>
</reference>
<evidence type="ECO:0000256" key="6">
    <source>
        <dbReference type="ARBA" id="ARBA00023242"/>
    </source>
</evidence>
<dbReference type="SUPFAM" id="SSF56672">
    <property type="entry name" value="DNA/RNA polymerases"/>
    <property type="match status" value="1"/>
</dbReference>
<dbReference type="GO" id="GO:0006281">
    <property type="term" value="P:DNA repair"/>
    <property type="evidence" value="ECO:0007669"/>
    <property type="project" value="UniProtKB-KW"/>
</dbReference>
<dbReference type="InterPro" id="IPR043502">
    <property type="entry name" value="DNA/RNA_pol_sf"/>
</dbReference>
<comment type="subcellular location">
    <subcellularLocation>
        <location evidence="1">Nucleus</location>
    </subcellularLocation>
</comment>
<dbReference type="PANTHER" id="PTHR45873:SF1">
    <property type="entry name" value="DNA POLYMERASE ETA"/>
    <property type="match status" value="1"/>
</dbReference>
<dbReference type="GO" id="GO:0046872">
    <property type="term" value="F:metal ion binding"/>
    <property type="evidence" value="ECO:0007669"/>
    <property type="project" value="UniProtKB-KW"/>
</dbReference>
<protein>
    <recommendedName>
        <fullName evidence="7">UmuC domain-containing protein</fullName>
    </recommendedName>
</protein>
<dbReference type="GO" id="GO:0042276">
    <property type="term" value="P:error-prone translesion synthesis"/>
    <property type="evidence" value="ECO:0007669"/>
    <property type="project" value="TreeGrafter"/>
</dbReference>
<gene>
    <name evidence="8" type="ORF">BDV29DRAFT_193308</name>
</gene>
<keyword evidence="3" id="KW-0479">Metal-binding</keyword>
<evidence type="ECO:0000256" key="2">
    <source>
        <dbReference type="ARBA" id="ARBA00022679"/>
    </source>
</evidence>
<dbReference type="Gene3D" id="1.10.150.20">
    <property type="entry name" value="5' to 3' exonuclease, C-terminal subdomain"/>
    <property type="match status" value="1"/>
</dbReference>
<evidence type="ECO:0000259" key="7">
    <source>
        <dbReference type="PROSITE" id="PS50173"/>
    </source>
</evidence>